<dbReference type="CDD" id="cd17574">
    <property type="entry name" value="REC_OmpR"/>
    <property type="match status" value="1"/>
</dbReference>
<dbReference type="PROSITE" id="PS51755">
    <property type="entry name" value="OMPR_PHOB"/>
    <property type="match status" value="1"/>
</dbReference>
<dbReference type="GO" id="GO:0000156">
    <property type="term" value="F:phosphorelay response regulator activity"/>
    <property type="evidence" value="ECO:0007669"/>
    <property type="project" value="TreeGrafter"/>
</dbReference>
<dbReference type="GO" id="GO:0005829">
    <property type="term" value="C:cytosol"/>
    <property type="evidence" value="ECO:0007669"/>
    <property type="project" value="TreeGrafter"/>
</dbReference>
<dbReference type="PROSITE" id="PS50110">
    <property type="entry name" value="RESPONSE_REGULATORY"/>
    <property type="match status" value="1"/>
</dbReference>
<dbReference type="InterPro" id="IPR011006">
    <property type="entry name" value="CheY-like_superfamily"/>
</dbReference>
<dbReference type="InterPro" id="IPR001867">
    <property type="entry name" value="OmpR/PhoB-type_DNA-bd"/>
</dbReference>
<dbReference type="InterPro" id="IPR001789">
    <property type="entry name" value="Sig_transdc_resp-reg_receiver"/>
</dbReference>
<proteinExistence type="predicted"/>
<dbReference type="Gene3D" id="3.40.50.2300">
    <property type="match status" value="1"/>
</dbReference>
<reference evidence="12" key="2">
    <citation type="journal article" date="2021" name="PeerJ">
        <title>Extensive microbial diversity within the chicken gut microbiome revealed by metagenomics and culture.</title>
        <authorList>
            <person name="Gilroy R."/>
            <person name="Ravi A."/>
            <person name="Getino M."/>
            <person name="Pursley I."/>
            <person name="Horton D.L."/>
            <person name="Alikhan N.F."/>
            <person name="Baker D."/>
            <person name="Gharbi K."/>
            <person name="Hall N."/>
            <person name="Watson M."/>
            <person name="Adriaenssens E.M."/>
            <person name="Foster-Nyarko E."/>
            <person name="Jarju S."/>
            <person name="Secka A."/>
            <person name="Antonio M."/>
            <person name="Oren A."/>
            <person name="Chaudhuri R.R."/>
            <person name="La Ragione R."/>
            <person name="Hildebrand F."/>
            <person name="Pallen M.J."/>
        </authorList>
    </citation>
    <scope>NUCLEOTIDE SEQUENCE</scope>
    <source>
        <strain evidence="12">ChiHcec3-11533</strain>
    </source>
</reference>
<evidence type="ECO:0000256" key="5">
    <source>
        <dbReference type="ARBA" id="ARBA00023125"/>
    </source>
</evidence>
<dbReference type="PANTHER" id="PTHR48111">
    <property type="entry name" value="REGULATOR OF RPOS"/>
    <property type="match status" value="1"/>
</dbReference>
<dbReference type="InterPro" id="IPR036388">
    <property type="entry name" value="WH-like_DNA-bd_sf"/>
</dbReference>
<dbReference type="InterPro" id="IPR039420">
    <property type="entry name" value="WalR-like"/>
</dbReference>
<dbReference type="SMART" id="SM00862">
    <property type="entry name" value="Trans_reg_C"/>
    <property type="match status" value="1"/>
</dbReference>
<protein>
    <recommendedName>
        <fullName evidence="1">Stage 0 sporulation protein A homolog</fullName>
    </recommendedName>
</protein>
<name>A0A9D1ID21_9FIRM</name>
<dbReference type="PANTHER" id="PTHR48111:SF2">
    <property type="entry name" value="RESPONSE REGULATOR SAER"/>
    <property type="match status" value="1"/>
</dbReference>
<dbReference type="SMART" id="SM00448">
    <property type="entry name" value="REC"/>
    <property type="match status" value="1"/>
</dbReference>
<sequence>MQYTILIVDDEPDLVRMLSDHFSMLGYLTLTAGNYDEAVRQAERLPDLIVLDVSMPGKDGLEVCRAIRDFVPCPILFLTARVEDADKLRGFAAGGDDYVAKPFSIDELEARVAAHIRRETRAQRATRVHFSGDVTIDYGARAVFVRGEPLPLAKKEFEIVEFLSNHRGQVFDKERIYERLWGYESEGSSAVVAEHIKRIRSKLEKAGADRQIETIWGVGYRWKR</sequence>
<dbReference type="CDD" id="cd00383">
    <property type="entry name" value="trans_reg_C"/>
    <property type="match status" value="1"/>
</dbReference>
<evidence type="ECO:0000313" key="13">
    <source>
        <dbReference type="Proteomes" id="UP000824072"/>
    </source>
</evidence>
<feature type="domain" description="OmpR/PhoB-type" evidence="11">
    <location>
        <begin position="126"/>
        <end position="224"/>
    </location>
</feature>
<comment type="caution">
    <text evidence="12">The sequence shown here is derived from an EMBL/GenBank/DDBJ whole genome shotgun (WGS) entry which is preliminary data.</text>
</comment>
<dbReference type="Pfam" id="PF00072">
    <property type="entry name" value="Response_reg"/>
    <property type="match status" value="1"/>
</dbReference>
<gene>
    <name evidence="12" type="ORF">IAB02_04410</name>
</gene>
<dbReference type="AlphaFoldDB" id="A0A9D1ID21"/>
<dbReference type="GO" id="GO:0006355">
    <property type="term" value="P:regulation of DNA-templated transcription"/>
    <property type="evidence" value="ECO:0007669"/>
    <property type="project" value="InterPro"/>
</dbReference>
<dbReference type="Pfam" id="PF00486">
    <property type="entry name" value="Trans_reg_C"/>
    <property type="match status" value="1"/>
</dbReference>
<dbReference type="EMBL" id="DVMU01000095">
    <property type="protein sequence ID" value="HIU33784.1"/>
    <property type="molecule type" value="Genomic_DNA"/>
</dbReference>
<evidence type="ECO:0000256" key="7">
    <source>
        <dbReference type="ARBA" id="ARBA00024867"/>
    </source>
</evidence>
<evidence type="ECO:0000256" key="3">
    <source>
        <dbReference type="ARBA" id="ARBA00023012"/>
    </source>
</evidence>
<evidence type="ECO:0000259" key="11">
    <source>
        <dbReference type="PROSITE" id="PS51755"/>
    </source>
</evidence>
<comment type="function">
    <text evidence="7">May play the central regulatory role in sporulation. It may be an element of the effector pathway responsible for the activation of sporulation genes in response to nutritional stress. Spo0A may act in concert with spo0H (a sigma factor) to control the expression of some genes that are critical to the sporulation process.</text>
</comment>
<evidence type="ECO:0000259" key="10">
    <source>
        <dbReference type="PROSITE" id="PS50110"/>
    </source>
</evidence>
<dbReference type="GO" id="GO:0000976">
    <property type="term" value="F:transcription cis-regulatory region binding"/>
    <property type="evidence" value="ECO:0007669"/>
    <property type="project" value="TreeGrafter"/>
</dbReference>
<keyword evidence="4" id="KW-0805">Transcription regulation</keyword>
<dbReference type="SUPFAM" id="SSF52172">
    <property type="entry name" value="CheY-like"/>
    <property type="match status" value="1"/>
</dbReference>
<evidence type="ECO:0000256" key="8">
    <source>
        <dbReference type="PROSITE-ProRule" id="PRU00169"/>
    </source>
</evidence>
<evidence type="ECO:0000256" key="9">
    <source>
        <dbReference type="PROSITE-ProRule" id="PRU01091"/>
    </source>
</evidence>
<accession>A0A9D1ID21</accession>
<dbReference type="GO" id="GO:0032993">
    <property type="term" value="C:protein-DNA complex"/>
    <property type="evidence" value="ECO:0007669"/>
    <property type="project" value="TreeGrafter"/>
</dbReference>
<keyword evidence="3" id="KW-0902">Two-component regulatory system</keyword>
<feature type="modified residue" description="4-aspartylphosphate" evidence="8">
    <location>
        <position position="52"/>
    </location>
</feature>
<keyword evidence="2 8" id="KW-0597">Phosphoprotein</keyword>
<evidence type="ECO:0000256" key="1">
    <source>
        <dbReference type="ARBA" id="ARBA00018672"/>
    </source>
</evidence>
<organism evidence="12 13">
    <name type="scientific">Candidatus Pullichristensenella excrementigallinarum</name>
    <dbReference type="NCBI Taxonomy" id="2840907"/>
    <lineage>
        <taxon>Bacteria</taxon>
        <taxon>Bacillati</taxon>
        <taxon>Bacillota</taxon>
        <taxon>Clostridia</taxon>
        <taxon>Candidatus Pullichristensenella</taxon>
    </lineage>
</organism>
<evidence type="ECO:0000256" key="2">
    <source>
        <dbReference type="ARBA" id="ARBA00022553"/>
    </source>
</evidence>
<dbReference type="Gene3D" id="6.10.250.690">
    <property type="match status" value="1"/>
</dbReference>
<keyword evidence="5 9" id="KW-0238">DNA-binding</keyword>
<evidence type="ECO:0000256" key="6">
    <source>
        <dbReference type="ARBA" id="ARBA00023163"/>
    </source>
</evidence>
<feature type="DNA-binding region" description="OmpR/PhoB-type" evidence="9">
    <location>
        <begin position="126"/>
        <end position="224"/>
    </location>
</feature>
<dbReference type="FunFam" id="1.10.10.10:FF:000018">
    <property type="entry name" value="DNA-binding response regulator ResD"/>
    <property type="match status" value="1"/>
</dbReference>
<dbReference type="Proteomes" id="UP000824072">
    <property type="component" value="Unassembled WGS sequence"/>
</dbReference>
<reference evidence="12" key="1">
    <citation type="submission" date="2020-10" db="EMBL/GenBank/DDBJ databases">
        <authorList>
            <person name="Gilroy R."/>
        </authorList>
    </citation>
    <scope>NUCLEOTIDE SEQUENCE</scope>
    <source>
        <strain evidence="12">ChiHcec3-11533</strain>
    </source>
</reference>
<dbReference type="Gene3D" id="1.10.10.10">
    <property type="entry name" value="Winged helix-like DNA-binding domain superfamily/Winged helix DNA-binding domain"/>
    <property type="match status" value="1"/>
</dbReference>
<keyword evidence="6" id="KW-0804">Transcription</keyword>
<feature type="domain" description="Response regulatory" evidence="10">
    <location>
        <begin position="4"/>
        <end position="116"/>
    </location>
</feature>
<evidence type="ECO:0000256" key="4">
    <source>
        <dbReference type="ARBA" id="ARBA00023015"/>
    </source>
</evidence>
<evidence type="ECO:0000313" key="12">
    <source>
        <dbReference type="EMBL" id="HIU33784.1"/>
    </source>
</evidence>